<gene>
    <name evidence="5" type="ORF">BSO15_05360</name>
</gene>
<evidence type="ECO:0000313" key="5">
    <source>
        <dbReference type="EMBL" id="OLV27095.1"/>
    </source>
</evidence>
<comment type="similarity">
    <text evidence="1">Belongs to the type-I restriction system S methylase family.</text>
</comment>
<sequence length="291" mass="33089">MKEDVLPEGWEIKRFEGVIDIQGGSQPPKSEFIYEEQENYIRLLQIRDFGEKPVPTFVPKNRVSKFCQETDILIARYGASLGRIVTGLSGAYNVALAKTIYDKSVLNDRFVFYLLQTPIFQKPLSMISRSAQNGFAKQDIADIKIPLPPLPEQQYLSQKLTALLDEVAQTKQRLEAIPAQLKQFRQSVLADAVSGRLMEIAPRMTKMSDIAKFQNGFAFNSEDFSKSGEWQVFRLGNIRDGFLFYENKPVFISEKLAKTQEKFIPKVGDSLISMTGTRFKQDLNKIMALLV</sequence>
<protein>
    <recommendedName>
        <fullName evidence="4">Type I restriction modification DNA specificity domain-containing protein</fullName>
    </recommendedName>
</protein>
<feature type="domain" description="Type I restriction modification DNA specificity" evidence="4">
    <location>
        <begin position="7"/>
        <end position="177"/>
    </location>
</feature>
<dbReference type="InterPro" id="IPR000055">
    <property type="entry name" value="Restrct_endonuc_typeI_TRD"/>
</dbReference>
<evidence type="ECO:0000256" key="1">
    <source>
        <dbReference type="ARBA" id="ARBA00010923"/>
    </source>
</evidence>
<dbReference type="EMBL" id="MPJJ01000007">
    <property type="protein sequence ID" value="OLV27095.1"/>
    <property type="molecule type" value="Genomic_DNA"/>
</dbReference>
<dbReference type="PANTHER" id="PTHR43140">
    <property type="entry name" value="TYPE-1 RESTRICTION ENZYME ECOKI SPECIFICITY PROTEIN"/>
    <property type="match status" value="1"/>
</dbReference>
<dbReference type="InterPro" id="IPR044946">
    <property type="entry name" value="Restrct_endonuc_typeI_TRD_sf"/>
</dbReference>
<accession>A0AB36INM1</accession>
<dbReference type="RefSeq" id="WP_075875596.1">
    <property type="nucleotide sequence ID" value="NZ_MPJJ01000007.1"/>
</dbReference>
<dbReference type="Gene3D" id="3.90.220.20">
    <property type="entry name" value="DNA methylase specificity domains"/>
    <property type="match status" value="2"/>
</dbReference>
<evidence type="ECO:0000313" key="6">
    <source>
        <dbReference type="Proteomes" id="UP000242412"/>
    </source>
</evidence>
<dbReference type="GO" id="GO:0003677">
    <property type="term" value="F:DNA binding"/>
    <property type="evidence" value="ECO:0007669"/>
    <property type="project" value="UniProtKB-KW"/>
</dbReference>
<name>A0AB36INM1_HAEPA</name>
<dbReference type="SUPFAM" id="SSF116734">
    <property type="entry name" value="DNA methylase specificity domain"/>
    <property type="match status" value="2"/>
</dbReference>
<keyword evidence="2" id="KW-0680">Restriction system</keyword>
<dbReference type="CDD" id="cd17263">
    <property type="entry name" value="RMtype1_S_AbaB8300I-TRD1-CR1_like"/>
    <property type="match status" value="1"/>
</dbReference>
<evidence type="ECO:0000256" key="2">
    <source>
        <dbReference type="ARBA" id="ARBA00022747"/>
    </source>
</evidence>
<evidence type="ECO:0000256" key="3">
    <source>
        <dbReference type="ARBA" id="ARBA00023125"/>
    </source>
</evidence>
<dbReference type="PANTHER" id="PTHR43140:SF1">
    <property type="entry name" value="TYPE I RESTRICTION ENZYME ECOKI SPECIFICITY SUBUNIT"/>
    <property type="match status" value="1"/>
</dbReference>
<dbReference type="Proteomes" id="UP000242412">
    <property type="component" value="Unassembled WGS sequence"/>
</dbReference>
<organism evidence="5 6">
    <name type="scientific">Haemophilus parainfluenzae</name>
    <dbReference type="NCBI Taxonomy" id="729"/>
    <lineage>
        <taxon>Bacteria</taxon>
        <taxon>Pseudomonadati</taxon>
        <taxon>Pseudomonadota</taxon>
        <taxon>Gammaproteobacteria</taxon>
        <taxon>Pasteurellales</taxon>
        <taxon>Pasteurellaceae</taxon>
        <taxon>Haemophilus</taxon>
    </lineage>
</organism>
<dbReference type="AlphaFoldDB" id="A0AB36INM1"/>
<proteinExistence type="inferred from homology"/>
<comment type="caution">
    <text evidence="5">The sequence shown here is derived from an EMBL/GenBank/DDBJ whole genome shotgun (WGS) entry which is preliminary data.</text>
</comment>
<dbReference type="InterPro" id="IPR051212">
    <property type="entry name" value="Type-I_RE_S_subunit"/>
</dbReference>
<evidence type="ECO:0000259" key="4">
    <source>
        <dbReference type="Pfam" id="PF01420"/>
    </source>
</evidence>
<keyword evidence="3" id="KW-0238">DNA-binding</keyword>
<reference evidence="5 6" key="1">
    <citation type="submission" date="2016-11" db="EMBL/GenBank/DDBJ databases">
        <title>Simultaneous identification of Haemophilus influenzae and Haemophilus haemolyticus using TaqMan real-time PCR.</title>
        <authorList>
            <person name="Price E.P."/>
            <person name="Sarovich D.S."/>
            <person name="Harris T.M."/>
            <person name="Spargo J.C."/>
            <person name="Nosworthy E."/>
            <person name="Beissbarth J."/>
            <person name="Chang A.B."/>
            <person name="Smith-Vaughan H.C."/>
        </authorList>
    </citation>
    <scope>NUCLEOTIDE SEQUENCE [LARGE SCALE GENOMIC DNA]</scope>
    <source>
        <strain evidence="5 6">60884 B Hi-2</strain>
    </source>
</reference>
<dbReference type="Pfam" id="PF01420">
    <property type="entry name" value="Methylase_S"/>
    <property type="match status" value="1"/>
</dbReference>
<dbReference type="GO" id="GO:0009307">
    <property type="term" value="P:DNA restriction-modification system"/>
    <property type="evidence" value="ECO:0007669"/>
    <property type="project" value="UniProtKB-KW"/>
</dbReference>